<name>A0A1M4S7B4_9ACTN</name>
<keyword evidence="5" id="KW-0029">Amino-acid transport</keyword>
<dbReference type="GO" id="GO:0015658">
    <property type="term" value="F:branched-chain amino acid transmembrane transporter activity"/>
    <property type="evidence" value="ECO:0007669"/>
    <property type="project" value="TreeGrafter"/>
</dbReference>
<keyword evidence="8" id="KW-1185">Reference proteome</keyword>
<dbReference type="OrthoDB" id="9805514at2"/>
<dbReference type="GO" id="GO:0016887">
    <property type="term" value="F:ATP hydrolysis activity"/>
    <property type="evidence" value="ECO:0007669"/>
    <property type="project" value="InterPro"/>
</dbReference>
<evidence type="ECO:0000259" key="6">
    <source>
        <dbReference type="PROSITE" id="PS50893"/>
    </source>
</evidence>
<dbReference type="GO" id="GO:0015807">
    <property type="term" value="P:L-amino acid transport"/>
    <property type="evidence" value="ECO:0007669"/>
    <property type="project" value="TreeGrafter"/>
</dbReference>
<dbReference type="InterPro" id="IPR052156">
    <property type="entry name" value="BCAA_Transport_ATP-bd_LivF"/>
</dbReference>
<dbReference type="InterPro" id="IPR003439">
    <property type="entry name" value="ABC_transporter-like_ATP-bd"/>
</dbReference>
<feature type="domain" description="ABC transporter" evidence="6">
    <location>
        <begin position="4"/>
        <end position="231"/>
    </location>
</feature>
<evidence type="ECO:0000256" key="1">
    <source>
        <dbReference type="ARBA" id="ARBA00005417"/>
    </source>
</evidence>
<sequence length="232" mass="24733">MSKLVVEELSVSLEGKRVLEGISFEVDTVDIVGIVGANGAGKTTLLNAVAGLIQTTTGKISLDGVDVSQLGPEERIRRSLGYVPDGPGVFRSLTVRENLMVGGMVRGDEDIEMVITLFPDLKNCLSMLAGSLSAYQRRQCAFGRALMSRPSLLMIDELSLGLSPISADALARTLPDIAAYQVGIILVEQDIDRTLSLVDRAYVIEGGSIVVDGSPGELLSQGSFVEKYLWGS</sequence>
<dbReference type="STRING" id="1121881.SAMN02745225_00148"/>
<protein>
    <submittedName>
        <fullName evidence="7">Branched-chain amino acid transport system ATP-binding protein</fullName>
    </submittedName>
</protein>
<dbReference type="PANTHER" id="PTHR43820:SF4">
    <property type="entry name" value="HIGH-AFFINITY BRANCHED-CHAIN AMINO ACID TRANSPORT ATP-BINDING PROTEIN LIVF"/>
    <property type="match status" value="1"/>
</dbReference>
<accession>A0A1M4S7B4</accession>
<dbReference type="InterPro" id="IPR003593">
    <property type="entry name" value="AAA+_ATPase"/>
</dbReference>
<dbReference type="Pfam" id="PF00005">
    <property type="entry name" value="ABC_tran"/>
    <property type="match status" value="1"/>
</dbReference>
<keyword evidence="4 7" id="KW-0067">ATP-binding</keyword>
<reference evidence="8" key="1">
    <citation type="submission" date="2016-11" db="EMBL/GenBank/DDBJ databases">
        <authorList>
            <person name="Varghese N."/>
            <person name="Submissions S."/>
        </authorList>
    </citation>
    <scope>NUCLEOTIDE SEQUENCE [LARGE SCALE GENOMIC DNA]</scope>
    <source>
        <strain evidence="8">DSM 19514</strain>
    </source>
</reference>
<keyword evidence="3" id="KW-0547">Nucleotide-binding</keyword>
<evidence type="ECO:0000313" key="8">
    <source>
        <dbReference type="Proteomes" id="UP000184295"/>
    </source>
</evidence>
<dbReference type="RefSeq" id="WP_072787743.1">
    <property type="nucleotide sequence ID" value="NZ_FQUL01000001.1"/>
</dbReference>
<organism evidence="7 8">
    <name type="scientific">Ferrithrix thermotolerans DSM 19514</name>
    <dbReference type="NCBI Taxonomy" id="1121881"/>
    <lineage>
        <taxon>Bacteria</taxon>
        <taxon>Bacillati</taxon>
        <taxon>Actinomycetota</taxon>
        <taxon>Acidimicrobiia</taxon>
        <taxon>Acidimicrobiales</taxon>
        <taxon>Acidimicrobiaceae</taxon>
        <taxon>Ferrithrix</taxon>
    </lineage>
</organism>
<evidence type="ECO:0000256" key="5">
    <source>
        <dbReference type="ARBA" id="ARBA00022970"/>
    </source>
</evidence>
<dbReference type="AlphaFoldDB" id="A0A1M4S7B4"/>
<dbReference type="PROSITE" id="PS50893">
    <property type="entry name" value="ABC_TRANSPORTER_2"/>
    <property type="match status" value="1"/>
</dbReference>
<dbReference type="SUPFAM" id="SSF52540">
    <property type="entry name" value="P-loop containing nucleoside triphosphate hydrolases"/>
    <property type="match status" value="1"/>
</dbReference>
<gene>
    <name evidence="7" type="ORF">SAMN02745225_00148</name>
</gene>
<dbReference type="SMART" id="SM00382">
    <property type="entry name" value="AAA"/>
    <property type="match status" value="1"/>
</dbReference>
<evidence type="ECO:0000256" key="2">
    <source>
        <dbReference type="ARBA" id="ARBA00022448"/>
    </source>
</evidence>
<dbReference type="PANTHER" id="PTHR43820">
    <property type="entry name" value="HIGH-AFFINITY BRANCHED-CHAIN AMINO ACID TRANSPORT ATP-BINDING PROTEIN LIVF"/>
    <property type="match status" value="1"/>
</dbReference>
<keyword evidence="2" id="KW-0813">Transport</keyword>
<dbReference type="Gene3D" id="3.40.50.300">
    <property type="entry name" value="P-loop containing nucleotide triphosphate hydrolases"/>
    <property type="match status" value="1"/>
</dbReference>
<dbReference type="EMBL" id="FQUL01000001">
    <property type="protein sequence ID" value="SHE28071.1"/>
    <property type="molecule type" value="Genomic_DNA"/>
</dbReference>
<evidence type="ECO:0000256" key="4">
    <source>
        <dbReference type="ARBA" id="ARBA00022840"/>
    </source>
</evidence>
<dbReference type="GO" id="GO:0005524">
    <property type="term" value="F:ATP binding"/>
    <property type="evidence" value="ECO:0007669"/>
    <property type="project" value="UniProtKB-KW"/>
</dbReference>
<comment type="similarity">
    <text evidence="1">Belongs to the ABC transporter superfamily.</text>
</comment>
<proteinExistence type="inferred from homology"/>
<dbReference type="InterPro" id="IPR027417">
    <property type="entry name" value="P-loop_NTPase"/>
</dbReference>
<dbReference type="Proteomes" id="UP000184295">
    <property type="component" value="Unassembled WGS sequence"/>
</dbReference>
<evidence type="ECO:0000256" key="3">
    <source>
        <dbReference type="ARBA" id="ARBA00022741"/>
    </source>
</evidence>
<evidence type="ECO:0000313" key="7">
    <source>
        <dbReference type="EMBL" id="SHE28071.1"/>
    </source>
</evidence>